<feature type="region of interest" description="Disordered" evidence="1">
    <location>
        <begin position="640"/>
        <end position="718"/>
    </location>
</feature>
<dbReference type="GeneID" id="70288373"/>
<accession>A0A9P8CNU4</accession>
<organism evidence="2 3">
    <name type="scientific">Emericellopsis atlantica</name>
    <dbReference type="NCBI Taxonomy" id="2614577"/>
    <lineage>
        <taxon>Eukaryota</taxon>
        <taxon>Fungi</taxon>
        <taxon>Dikarya</taxon>
        <taxon>Ascomycota</taxon>
        <taxon>Pezizomycotina</taxon>
        <taxon>Sordariomycetes</taxon>
        <taxon>Hypocreomycetidae</taxon>
        <taxon>Hypocreales</taxon>
        <taxon>Bionectriaceae</taxon>
        <taxon>Emericellopsis</taxon>
    </lineage>
</organism>
<feature type="compositionally biased region" description="Basic and acidic residues" evidence="1">
    <location>
        <begin position="22"/>
        <end position="31"/>
    </location>
</feature>
<proteinExistence type="predicted"/>
<feature type="compositionally biased region" description="Basic and acidic residues" evidence="1">
    <location>
        <begin position="703"/>
        <end position="718"/>
    </location>
</feature>
<protein>
    <submittedName>
        <fullName evidence="2">Uncharacterized protein</fullName>
    </submittedName>
</protein>
<comment type="caution">
    <text evidence="2">The sequence shown here is derived from an EMBL/GenBank/DDBJ whole genome shotgun (WGS) entry which is preliminary data.</text>
</comment>
<dbReference type="EMBL" id="MU251255">
    <property type="protein sequence ID" value="KAG9254144.1"/>
    <property type="molecule type" value="Genomic_DNA"/>
</dbReference>
<dbReference type="AlphaFoldDB" id="A0A9P8CNU4"/>
<reference evidence="2" key="1">
    <citation type="journal article" date="2021" name="IMA Fungus">
        <title>Genomic characterization of three marine fungi, including Emericellopsis atlantica sp. nov. with signatures of a generalist lifestyle and marine biomass degradation.</title>
        <authorList>
            <person name="Hagestad O.C."/>
            <person name="Hou L."/>
            <person name="Andersen J.H."/>
            <person name="Hansen E.H."/>
            <person name="Altermark B."/>
            <person name="Li C."/>
            <person name="Kuhnert E."/>
            <person name="Cox R.J."/>
            <person name="Crous P.W."/>
            <person name="Spatafora J.W."/>
            <person name="Lail K."/>
            <person name="Amirebrahimi M."/>
            <person name="Lipzen A."/>
            <person name="Pangilinan J."/>
            <person name="Andreopoulos W."/>
            <person name="Hayes R.D."/>
            <person name="Ng V."/>
            <person name="Grigoriev I.V."/>
            <person name="Jackson S.A."/>
            <person name="Sutton T.D.S."/>
            <person name="Dobson A.D.W."/>
            <person name="Rama T."/>
        </authorList>
    </citation>
    <scope>NUCLEOTIDE SEQUENCE</scope>
    <source>
        <strain evidence="2">TS7</strain>
    </source>
</reference>
<name>A0A9P8CNU4_9HYPO</name>
<evidence type="ECO:0000313" key="2">
    <source>
        <dbReference type="EMBL" id="KAG9254144.1"/>
    </source>
</evidence>
<dbReference type="Proteomes" id="UP000887229">
    <property type="component" value="Unassembled WGS sequence"/>
</dbReference>
<gene>
    <name evidence="2" type="ORF">F5Z01DRAFT_119267</name>
</gene>
<dbReference type="OrthoDB" id="5242875at2759"/>
<keyword evidence="3" id="KW-1185">Reference proteome</keyword>
<evidence type="ECO:0000313" key="3">
    <source>
        <dbReference type="Proteomes" id="UP000887229"/>
    </source>
</evidence>
<feature type="region of interest" description="Disordered" evidence="1">
    <location>
        <begin position="1"/>
        <end position="38"/>
    </location>
</feature>
<sequence length="718" mass="80364">MSAQSSPEKQPLVQHSVLDQKLYGRNDERPPHLYRTTTPPVVHEDAITIGMASPDIPALLEHEDDWFLADFYAFNLLYRGLGSRQLWLTAADPNELVRLCRHLVGKAKDDSPEETTGHLLHGNPYRDRKVVLSESLIKSGEITMPEVVEPAAMPERWLREVKLASKEAASRNVPLVLLIFCHGAPDTTLELNYHCPELEESDAGARATSVVTAEQLLEVLDPDCRTTILSTACFSGSWVVDMLGRKVSGYDPNGQAVVNTTMLSAADYETQSLAWPESSSLGRSCGSIFASTVINTLTSSANPYLADTEKSDTPECLQPAKPSEEQIETYNSYCRSIMDSLSAINRLPKEHNFTFSSRNDQWELSWPDLVGLEPLQATFRERWEALETVTYKGPESMLDLDPRAKFPPGFDTAESISSKSRTGSRSHKALLNKFDRLAAAGDTVELAKLFLQHSCVDKRIEARTDRKVYNLICQTAGVEAPTGFPMFKVDVLHAIKLRWFLAYVADCMILAYRLPAPCGVRCLTWEYRPWLSMVSENVSDWDVRKRRINRLLEDKGGLHPPVKSLQGGRFPRFQDYLVAALIEAKLSVEREEFIVDSMFKSMKVFENTAVEKGLKISTKDPNLRQPLRTWFGAINRRARSLSPKKKSLSPDRRRQQARFQKQLKGRSRASTASSLGAVPEVAAPTGAETPPRADQDTEMEDTFADKLSIEPGSGRDIE</sequence>
<evidence type="ECO:0000256" key="1">
    <source>
        <dbReference type="SAM" id="MobiDB-lite"/>
    </source>
</evidence>
<dbReference type="RefSeq" id="XP_046118068.1">
    <property type="nucleotide sequence ID" value="XM_046257470.1"/>
</dbReference>